<comment type="caution">
    <text evidence="1">The sequence shown here is derived from an EMBL/GenBank/DDBJ whole genome shotgun (WGS) entry which is preliminary data.</text>
</comment>
<evidence type="ECO:0000313" key="1">
    <source>
        <dbReference type="EMBL" id="RDU71529.1"/>
    </source>
</evidence>
<evidence type="ECO:0000313" key="2">
    <source>
        <dbReference type="Proteomes" id="UP000256695"/>
    </source>
</evidence>
<protein>
    <recommendedName>
        <fullName evidence="3">Autotransporter domain-containing protein</fullName>
    </recommendedName>
</protein>
<keyword evidence="2" id="KW-1185">Reference proteome</keyword>
<dbReference type="AlphaFoldDB" id="A0A3D8J1W2"/>
<evidence type="ECO:0008006" key="3">
    <source>
        <dbReference type="Google" id="ProtNLM"/>
    </source>
</evidence>
<organism evidence="1 2">
    <name type="scientific">Helicobacter anseris</name>
    <dbReference type="NCBI Taxonomy" id="375926"/>
    <lineage>
        <taxon>Bacteria</taxon>
        <taxon>Pseudomonadati</taxon>
        <taxon>Campylobacterota</taxon>
        <taxon>Epsilonproteobacteria</taxon>
        <taxon>Campylobacterales</taxon>
        <taxon>Helicobacteraceae</taxon>
        <taxon>Helicobacter</taxon>
    </lineage>
</organism>
<name>A0A3D8J1W2_9HELI</name>
<feature type="non-terminal residue" evidence="1">
    <location>
        <position position="1166"/>
    </location>
</feature>
<reference evidence="1 2" key="1">
    <citation type="submission" date="2018-04" db="EMBL/GenBank/DDBJ databases">
        <title>Novel Campyloabacter and Helicobacter Species and Strains.</title>
        <authorList>
            <person name="Mannion A.J."/>
            <person name="Shen Z."/>
            <person name="Fox J.G."/>
        </authorList>
    </citation>
    <scope>NUCLEOTIDE SEQUENCE [LARGE SCALE GENOMIC DNA]</scope>
    <source>
        <strain evidence="1 2">MIT 04-9362</strain>
    </source>
</reference>
<dbReference type="Proteomes" id="UP000256695">
    <property type="component" value="Unassembled WGS sequence"/>
</dbReference>
<proteinExistence type="predicted"/>
<dbReference type="EMBL" id="NXLX01000028">
    <property type="protein sequence ID" value="RDU71529.1"/>
    <property type="molecule type" value="Genomic_DNA"/>
</dbReference>
<accession>A0A3D8J1W2</accession>
<gene>
    <name evidence="1" type="ORF">CQA57_07685</name>
</gene>
<sequence length="1166" mass="124007">MNVNSSRMMDVRENTPDTASNIPNSNWDIISLQWGKSSTDLNYDNYFKDSQNAYKFVLGNDDIVRGYFNKNGNTWTEGTLYLQFYDAQKYTSSDGGITNDDLSMRVLKAWGDCSGYYFTNTPQSINTAYDLPFYYVIRSIKPIELTGSTKEDAGLIIQYAQNGENKNLTLDLSEVTGKNFAFKGNIIITGGDLTQKLISSQDHYTFNFGSNFQGNLTTNTYSMATYGIKTSKGTLNFLGSANWVGNLTASGGLSVVNFDQGDIQGTITVNSSSSEVDIFYKQANKTITDKTILDLTNGVVSFGFDDSITIDQRVITFNGKLQGVTGGRLKFSGVKSVNLREGITLNGTSLEFNIDNRVASGSQIVDGNINLTGGTLFFTTTPKQALKRQEIVDMAQTLNGGAYDMPIYSLGGTATLTNAGISAFYDADSNSFVGKLSGDLIPKDGTLYNTNDFYLENQSKITYSNFTNANNSHIVFGGEVAFYGDENTFGSQGGSQIVFKENVEITGSIKATSGGSVNLIVANKSSTFGAIETSSDGKITLDLREDSQITSLKIESTVADIAFDNARNTINFSGKTLTITSGISTQGKYASTAINTINLTQAGATLKINDLGIITKKTNYAHDRQYGQQNIINFTNGGSLILDGTNTDIDNSNFDGILALNGNKNTITFQGTGNASISTVDIQAKDSGSSNIINFQGTGTNTITSSITASNGGQNTISSKGMLVINGNINADSNTANTNKNIITADNATFSGNITAGYNNGGWLSQNLIAVNGRTTFSNKSNQTIIKANQVANTNTEKTNFFKFNGEVSGNITEVSSITLNSGDRSLARNILSFDGDDSSSLTIENINKSNSIPVDSDNKSYATGYIYIGKNLTSGSEASLAFNSSFNDSNWSSKDYQATNLTLNAGSIYAKYGKNFINVGNIDVTGTIDGNGGTNNIATNALTAKTIQARWGGVNNIIIGGNAIIGAIQASPDNNDKGNSQNNITFSGNDANHIVTGNITLAENGQNNITFSGNNSILTLMGAINQITTLIASTNTTLILTNGTTTVSNKISIANNQNLIFDLANGVNLTLNNNLENSGTSAINFNGTNATLSGNVETTNTATTIFNLGSNDSESVTAIIGSSNTITNTANATNTFNVNATTTTFKYGNGDSNNNDGLVFSNGTN</sequence>